<keyword evidence="6" id="KW-0067">ATP-binding</keyword>
<evidence type="ECO:0000259" key="9">
    <source>
        <dbReference type="PROSITE" id="PS50146"/>
    </source>
</evidence>
<comment type="similarity">
    <text evidence="2">Belongs to the diacylglycerol/lipid kinase family.</text>
</comment>
<keyword evidence="7" id="KW-0443">Lipid metabolism</keyword>
<keyword evidence="7" id="KW-0594">Phospholipid biosynthesis</keyword>
<evidence type="ECO:0000313" key="11">
    <source>
        <dbReference type="Proteomes" id="UP001321543"/>
    </source>
</evidence>
<dbReference type="InterPro" id="IPR045540">
    <property type="entry name" value="YegS/DAGK_C"/>
</dbReference>
<evidence type="ECO:0000256" key="2">
    <source>
        <dbReference type="ARBA" id="ARBA00005983"/>
    </source>
</evidence>
<evidence type="ECO:0000256" key="1">
    <source>
        <dbReference type="ARBA" id="ARBA00001946"/>
    </source>
</evidence>
<evidence type="ECO:0000256" key="7">
    <source>
        <dbReference type="ARBA" id="ARBA00023209"/>
    </source>
</evidence>
<dbReference type="Pfam" id="PF00781">
    <property type="entry name" value="DAGK_cat"/>
    <property type="match status" value="1"/>
</dbReference>
<gene>
    <name evidence="10" type="ORF">GCM10025863_08230</name>
</gene>
<accession>A0ABM8FRX9</accession>
<keyword evidence="3" id="KW-0808">Transferase</keyword>
<keyword evidence="4" id="KW-0547">Nucleotide-binding</keyword>
<dbReference type="SUPFAM" id="SSF111331">
    <property type="entry name" value="NAD kinase/diacylglycerol kinase-like"/>
    <property type="match status" value="1"/>
</dbReference>
<evidence type="ECO:0000256" key="3">
    <source>
        <dbReference type="ARBA" id="ARBA00022679"/>
    </source>
</evidence>
<dbReference type="PANTHER" id="PTHR12358">
    <property type="entry name" value="SPHINGOSINE KINASE"/>
    <property type="match status" value="1"/>
</dbReference>
<dbReference type="InterPro" id="IPR001206">
    <property type="entry name" value="Diacylglycerol_kinase_cat_dom"/>
</dbReference>
<dbReference type="Gene3D" id="3.40.50.10330">
    <property type="entry name" value="Probable inorganic polyphosphate/atp-NAD kinase, domain 1"/>
    <property type="match status" value="1"/>
</dbReference>
<keyword evidence="11" id="KW-1185">Reference proteome</keyword>
<evidence type="ECO:0000256" key="4">
    <source>
        <dbReference type="ARBA" id="ARBA00022741"/>
    </source>
</evidence>
<name>A0ABM8FRX9_9MICO</name>
<dbReference type="RefSeq" id="WP_286302059.1">
    <property type="nucleotide sequence ID" value="NZ_AP027728.1"/>
</dbReference>
<dbReference type="InterPro" id="IPR050187">
    <property type="entry name" value="Lipid_Phosphate_FormReg"/>
</dbReference>
<dbReference type="GO" id="GO:0016301">
    <property type="term" value="F:kinase activity"/>
    <property type="evidence" value="ECO:0007669"/>
    <property type="project" value="UniProtKB-KW"/>
</dbReference>
<dbReference type="EMBL" id="AP027728">
    <property type="protein sequence ID" value="BDZ38209.1"/>
    <property type="molecule type" value="Genomic_DNA"/>
</dbReference>
<evidence type="ECO:0000256" key="5">
    <source>
        <dbReference type="ARBA" id="ARBA00022777"/>
    </source>
</evidence>
<protein>
    <submittedName>
        <fullName evidence="10">Diacylglycerol kinase</fullName>
    </submittedName>
</protein>
<dbReference type="Gene3D" id="2.60.200.40">
    <property type="match status" value="1"/>
</dbReference>
<comment type="cofactor">
    <cofactor evidence="1">
        <name>Mg(2+)</name>
        <dbReference type="ChEBI" id="CHEBI:18420"/>
    </cofactor>
</comment>
<proteinExistence type="inferred from homology"/>
<sequence length="294" mass="30818">MTDPDAPRLVLIVNPQSGKGRGALAGAQAEQLLRDAGAQVSVLRGSTAAHARSLAEQAVQQHPDGVVVVGGDGTVTGIADLLADTGLPVTLVPAGTGDDLARALGIPADDARAAASAALHGRPRRIDLGTIESQGVRRSFLTVAALGFDARVSERTNALRHPRGRARYHLALLIELVRLRPTDFQVQIDDEAGEWRPGTLLAVGSTSSYGGGMPICIGAEPDDGQLRVVHVASLGRLRLIRLFPLLLRGAHLARREVTVRQATRVHVSASDLIVYADGERVGTGSARSASVRVP</sequence>
<feature type="domain" description="DAGKc" evidence="9">
    <location>
        <begin position="4"/>
        <end position="135"/>
    </location>
</feature>
<keyword evidence="8" id="KW-1208">Phospholipid metabolism</keyword>
<dbReference type="SMART" id="SM00046">
    <property type="entry name" value="DAGKc"/>
    <property type="match status" value="1"/>
</dbReference>
<dbReference type="InterPro" id="IPR016064">
    <property type="entry name" value="NAD/diacylglycerol_kinase_sf"/>
</dbReference>
<organism evidence="10 11">
    <name type="scientific">Microbacterium suwonense</name>
    <dbReference type="NCBI Taxonomy" id="683047"/>
    <lineage>
        <taxon>Bacteria</taxon>
        <taxon>Bacillati</taxon>
        <taxon>Actinomycetota</taxon>
        <taxon>Actinomycetes</taxon>
        <taxon>Micrococcales</taxon>
        <taxon>Microbacteriaceae</taxon>
        <taxon>Microbacterium</taxon>
    </lineage>
</organism>
<dbReference type="InterPro" id="IPR017438">
    <property type="entry name" value="ATP-NAD_kinase_N"/>
</dbReference>
<dbReference type="Pfam" id="PF19279">
    <property type="entry name" value="YegS_C"/>
    <property type="match status" value="1"/>
</dbReference>
<evidence type="ECO:0000256" key="8">
    <source>
        <dbReference type="ARBA" id="ARBA00023264"/>
    </source>
</evidence>
<evidence type="ECO:0000313" key="10">
    <source>
        <dbReference type="EMBL" id="BDZ38209.1"/>
    </source>
</evidence>
<keyword evidence="7" id="KW-0444">Lipid biosynthesis</keyword>
<dbReference type="Proteomes" id="UP001321543">
    <property type="component" value="Chromosome"/>
</dbReference>
<keyword evidence="5 10" id="KW-0418">Kinase</keyword>
<dbReference type="PROSITE" id="PS50146">
    <property type="entry name" value="DAGK"/>
    <property type="match status" value="1"/>
</dbReference>
<evidence type="ECO:0000256" key="6">
    <source>
        <dbReference type="ARBA" id="ARBA00022840"/>
    </source>
</evidence>
<dbReference type="PANTHER" id="PTHR12358:SF106">
    <property type="entry name" value="LIPID KINASE YEGS"/>
    <property type="match status" value="1"/>
</dbReference>
<reference evidence="11" key="1">
    <citation type="journal article" date="2019" name="Int. J. Syst. Evol. Microbiol.">
        <title>The Global Catalogue of Microorganisms (GCM) 10K type strain sequencing project: providing services to taxonomists for standard genome sequencing and annotation.</title>
        <authorList>
            <consortium name="The Broad Institute Genomics Platform"/>
            <consortium name="The Broad Institute Genome Sequencing Center for Infectious Disease"/>
            <person name="Wu L."/>
            <person name="Ma J."/>
        </authorList>
    </citation>
    <scope>NUCLEOTIDE SEQUENCE [LARGE SCALE GENOMIC DNA]</scope>
    <source>
        <strain evidence="11">NBRC 106310</strain>
    </source>
</reference>